<evidence type="ECO:0000256" key="7">
    <source>
        <dbReference type="ARBA" id="ARBA00022840"/>
    </source>
</evidence>
<dbReference type="PANTHER" id="PTHR19229:SF36">
    <property type="entry name" value="ATP-BINDING CASSETTE SUB-FAMILY A MEMBER 2"/>
    <property type="match status" value="1"/>
</dbReference>
<reference evidence="14" key="1">
    <citation type="journal article" date="2006" name="Science">
        <title>Phytophthora genome sequences uncover evolutionary origins and mechanisms of pathogenesis.</title>
        <authorList>
            <person name="Tyler B.M."/>
            <person name="Tripathy S."/>
            <person name="Zhang X."/>
            <person name="Dehal P."/>
            <person name="Jiang R.H."/>
            <person name="Aerts A."/>
            <person name="Arredondo F.D."/>
            <person name="Baxter L."/>
            <person name="Bensasson D."/>
            <person name="Beynon J.L."/>
            <person name="Chapman J."/>
            <person name="Damasceno C.M."/>
            <person name="Dorrance A.E."/>
            <person name="Dou D."/>
            <person name="Dickerman A.W."/>
            <person name="Dubchak I.L."/>
            <person name="Garbelotto M."/>
            <person name="Gijzen M."/>
            <person name="Gordon S.G."/>
            <person name="Govers F."/>
            <person name="Grunwald N.J."/>
            <person name="Huang W."/>
            <person name="Ivors K.L."/>
            <person name="Jones R.W."/>
            <person name="Kamoun S."/>
            <person name="Krampis K."/>
            <person name="Lamour K.H."/>
            <person name="Lee M.K."/>
            <person name="McDonald W.H."/>
            <person name="Medina M."/>
            <person name="Meijer H.J."/>
            <person name="Nordberg E.K."/>
            <person name="Maclean D.J."/>
            <person name="Ospina-Giraldo M.D."/>
            <person name="Morris P.F."/>
            <person name="Phuntumart V."/>
            <person name="Putnam N.H."/>
            <person name="Rash S."/>
            <person name="Rose J.K."/>
            <person name="Sakihama Y."/>
            <person name="Salamov A.A."/>
            <person name="Savidor A."/>
            <person name="Scheuring C.F."/>
            <person name="Smith B.M."/>
            <person name="Sobral B.W."/>
            <person name="Terry A."/>
            <person name="Torto-Alalibo T.A."/>
            <person name="Win J."/>
            <person name="Xu Z."/>
            <person name="Zhang H."/>
            <person name="Grigoriev I.V."/>
            <person name="Rokhsar D.S."/>
            <person name="Boore J.L."/>
        </authorList>
    </citation>
    <scope>NUCLEOTIDE SEQUENCE [LARGE SCALE GENOMIC DNA]</scope>
    <source>
        <strain evidence="14">Pr102</strain>
    </source>
</reference>
<dbReference type="InterPro" id="IPR003439">
    <property type="entry name" value="ABC_transporter-like_ATP-bd"/>
</dbReference>
<dbReference type="VEuPathDB" id="FungiDB:KRP22_6675"/>
<keyword evidence="9 11" id="KW-0472">Membrane</keyword>
<feature type="transmembrane region" description="Helical" evidence="11">
    <location>
        <begin position="1214"/>
        <end position="1234"/>
    </location>
</feature>
<evidence type="ECO:0000256" key="9">
    <source>
        <dbReference type="ARBA" id="ARBA00023136"/>
    </source>
</evidence>
<keyword evidence="6" id="KW-0547">Nucleotide-binding</keyword>
<comment type="subcellular location">
    <subcellularLocation>
        <location evidence="1">Membrane</location>
        <topology evidence="1">Multi-pass membrane protein</topology>
    </subcellularLocation>
</comment>
<dbReference type="Proteomes" id="UP000005238">
    <property type="component" value="Unassembled WGS sequence"/>
</dbReference>
<evidence type="ECO:0000313" key="14">
    <source>
        <dbReference type="Proteomes" id="UP000005238"/>
    </source>
</evidence>
<dbReference type="GO" id="GO:0016020">
    <property type="term" value="C:membrane"/>
    <property type="evidence" value="ECO:0007669"/>
    <property type="project" value="UniProtKB-SubCell"/>
</dbReference>
<evidence type="ECO:0000256" key="2">
    <source>
        <dbReference type="ARBA" id="ARBA00008869"/>
    </source>
</evidence>
<feature type="transmembrane region" description="Helical" evidence="11">
    <location>
        <begin position="1181"/>
        <end position="1202"/>
    </location>
</feature>
<feature type="transmembrane region" description="Helical" evidence="11">
    <location>
        <begin position="214"/>
        <end position="234"/>
    </location>
</feature>
<evidence type="ECO:0000256" key="10">
    <source>
        <dbReference type="SAM" id="MobiDB-lite"/>
    </source>
</evidence>
<feature type="region of interest" description="Disordered" evidence="10">
    <location>
        <begin position="1369"/>
        <end position="1401"/>
    </location>
</feature>
<dbReference type="VEuPathDB" id="FungiDB:KRP23_10393"/>
<keyword evidence="3" id="KW-0813">Transport</keyword>
<evidence type="ECO:0000256" key="3">
    <source>
        <dbReference type="ARBA" id="ARBA00022448"/>
    </source>
</evidence>
<dbReference type="GO" id="GO:0005319">
    <property type="term" value="F:lipid transporter activity"/>
    <property type="evidence" value="ECO:0000318"/>
    <property type="project" value="GO_Central"/>
</dbReference>
<dbReference type="GO" id="GO:0006869">
    <property type="term" value="P:lipid transport"/>
    <property type="evidence" value="ECO:0000318"/>
    <property type="project" value="GO_Central"/>
</dbReference>
<dbReference type="InterPro" id="IPR013525">
    <property type="entry name" value="ABC2_TM"/>
</dbReference>
<feature type="transmembrane region" description="Helical" evidence="11">
    <location>
        <begin position="291"/>
        <end position="313"/>
    </location>
</feature>
<keyword evidence="14" id="KW-1185">Reference proteome</keyword>
<evidence type="ECO:0000256" key="6">
    <source>
        <dbReference type="ARBA" id="ARBA00022741"/>
    </source>
</evidence>
<name>H3GH74_PHYRM</name>
<proteinExistence type="inferred from homology"/>
<dbReference type="PANTHER" id="PTHR19229">
    <property type="entry name" value="ATP-BINDING CASSETTE TRANSPORTER SUBFAMILY A ABCA"/>
    <property type="match status" value="1"/>
</dbReference>
<dbReference type="GO" id="GO:0042626">
    <property type="term" value="F:ATPase-coupled transmembrane transporter activity"/>
    <property type="evidence" value="ECO:0000318"/>
    <property type="project" value="GO_Central"/>
</dbReference>
<dbReference type="InterPro" id="IPR026082">
    <property type="entry name" value="ABCA"/>
</dbReference>
<organism evidence="13 14">
    <name type="scientific">Phytophthora ramorum</name>
    <name type="common">Sudden oak death agent</name>
    <dbReference type="NCBI Taxonomy" id="164328"/>
    <lineage>
        <taxon>Eukaryota</taxon>
        <taxon>Sar</taxon>
        <taxon>Stramenopiles</taxon>
        <taxon>Oomycota</taxon>
        <taxon>Peronosporomycetes</taxon>
        <taxon>Peronosporales</taxon>
        <taxon>Peronosporaceae</taxon>
        <taxon>Phytophthora</taxon>
    </lineage>
</organism>
<feature type="transmembrane region" description="Helical" evidence="11">
    <location>
        <begin position="159"/>
        <end position="177"/>
    </location>
</feature>
<dbReference type="InterPro" id="IPR027417">
    <property type="entry name" value="P-loop_NTPase"/>
</dbReference>
<dbReference type="CDD" id="cd03263">
    <property type="entry name" value="ABC_subfamily_A"/>
    <property type="match status" value="2"/>
</dbReference>
<sequence length="1857" mass="202179">MYSHFNQSQQLNLSAHSGIRFAAAMADAGGSSDDAESATLTALSDCVATVLENDISYGLCVTNSGLFDLVPSQLQGNNTNASSSSSSSSSSNEFNGDSVCRILCSKLSTSASSSCCDAAASLQSCNTTSSAVTSCKELFDSVFTYQNECDGGLSSANTILIAVVVVVVAVAASFALLSRCYGRSQGLAAKVAATCRQIANLVWKNLVLRRRRPVSLALEILLPVLLASALLVLANLDNFAGGWRASWFTSEAAVLDANETLICSDVVVWGLETIGGPSSTMTSFFSGGQSVLGLFFLVSYIKFVSTTTTTMVIEKENRLREVMKIMGLSDATLLCSWCVTTALLSTPLAFAIAAELKYGNVFPTTEYATLVFLFWTLSVAITAFSYFVAPFFNKSRTAAIASVLLWLILFFPYFAVQSADTNGPRYWAALAPPTAFALAIDEILRRAQLGTGFAYSVGLREEPVTVPSAFRMSLFLILDSVILVALGWYLEQVLPQQYGIRKPWYFLFTKSYWFNKIDHEPASAEEQTTPSLSPQAGGVYTQLTDGKITVQTLEVEPGNAYVEPVNATLAVQERNGTCLQIRGLRKVFPLEEDGEEHVAVAGLDLAMYSGQITALLGHNGAGKTTIISMLTGLIPPTAGDATLYGCSIKRDFHELRRVIGICPQHDVLFQDLTVEEHMLLFGTMKQVPRHKLQSSVDKMIEDVGLTEIRNALAKTLSGGQKRKLSVALAFLGGSKLVFLDEPTSGMDPYSRRFTWNLLQQSREDRVIVLTTHFMDEADILGDRIAILADGQLRCAGSSLFLKNRFGAGYNLTMIKTSNGSCDVHLVQSFLKKYVPGVKCLSSSGSELVFQLPTASSEAFPAMLEHLDTEMHELGVQQYGISVTTLEEVFLRISQDHDQQQEQHEADGEVVSSLLERKPSASVVGRTSLKLVSATGVVNLPSTAPPITEPTMWMQYVALMKKRFQIAKRDKKTLAYSVGIPLIFLIILAILPEIQVADFIPNYTSNLPTDAQQSQCAASTNFSSLVDADYNVSSCMSFRGFDYCTLGVIDCDVNVCCDAANIASPWYPCNTCGSSPCYNNNCLAKNNAKLQVTLNGFLIALVVMLAFAFIPAAIVAFVVREKDPIQNAKSLQLISGANVSAYWMANWTHDLLLTIIPIVAAAIIIPLSMVPSGAANASSADVFAVIVLVIAHVWAIIPLAYLFSRRYVKHAVAQTALLVFALGTGGLLSIFSFMCRIVNFTISGSLTLSSLDQNYFRWIFMIFPGYTLNNGIFELATRKVSRRAMFGSARWLQASPSFFGLFEGLGKEECMECWDRNDPSCCVRQPFDLEIVGAPLMYTVVEAVVLSVLVFVLENRSVRWNQTGASQDEKAVHSAVGVDAADTADEEEDDDVQRERQRVEHEAPQTNDLVFIRNLRQQYAGKPRAKVALKDLCLSIQSGECFGYLGINGAGKSTTMAVLTGQLAPTQGFVTLSGFDLSTSSAAARKTMGYCPQFDALHDLLTVKEQLELYARIKGIPEAFVNTAVDEQIQELGLSKYRDKLTQGLSGGNKRKVSTAIALLGRPRVVFLDEPSTGVDPSSRRKMWDVIARVCSTDKDDNRDGGACVVLTTHSMEECEALCSRVGILVSGRLKCLGSVEHLKQKFGRGYTVEITLRALTSSVNADNTELKSVTDQVLAFLSAERSLSARRSERSSQRQSSINTATNGGAKVTSANIQELCIVLGAPERGSSILDHTGTGWLLGSQLEAQGAISVDSFCSWWVSETHGEKLQKFFHDKFPGSVLAEQQGEHFRFQVPKLRPDSSDGSAALRPAEIFRALEHTRSDLNVDEYSVSETALEHIFNNMAAQQDEEKGVAHGMYQ</sequence>
<dbReference type="GO" id="GO:0016887">
    <property type="term" value="F:ATP hydrolysis activity"/>
    <property type="evidence" value="ECO:0007669"/>
    <property type="project" value="InterPro"/>
</dbReference>
<evidence type="ECO:0000256" key="5">
    <source>
        <dbReference type="ARBA" id="ARBA00022737"/>
    </source>
</evidence>
<feature type="compositionally biased region" description="Acidic residues" evidence="10">
    <location>
        <begin position="1381"/>
        <end position="1391"/>
    </location>
</feature>
<feature type="transmembrane region" description="Helical" evidence="11">
    <location>
        <begin position="372"/>
        <end position="392"/>
    </location>
</feature>
<dbReference type="Gene3D" id="3.40.50.300">
    <property type="entry name" value="P-loop containing nucleotide triphosphate hydrolases"/>
    <property type="match status" value="2"/>
</dbReference>
<dbReference type="Pfam" id="PF23321">
    <property type="entry name" value="R1_ABCA1"/>
    <property type="match status" value="1"/>
</dbReference>
<dbReference type="SMART" id="SM00382">
    <property type="entry name" value="AAA"/>
    <property type="match status" value="2"/>
</dbReference>
<dbReference type="InterPro" id="IPR003593">
    <property type="entry name" value="AAA+_ATPase"/>
</dbReference>
<feature type="compositionally biased region" description="Basic and acidic residues" evidence="10">
    <location>
        <begin position="1392"/>
        <end position="1401"/>
    </location>
</feature>
<dbReference type="EnsemblProtists" id="Phyra75244">
    <property type="protein sequence ID" value="Phyra75244"/>
    <property type="gene ID" value="Phyra75244"/>
</dbReference>
<feature type="domain" description="ABC transporter" evidence="12">
    <location>
        <begin position="1403"/>
        <end position="1651"/>
    </location>
</feature>
<feature type="transmembrane region" description="Helical" evidence="11">
    <location>
        <begin position="972"/>
        <end position="990"/>
    </location>
</feature>
<protein>
    <recommendedName>
        <fullName evidence="12">ABC transporter domain-containing protein</fullName>
    </recommendedName>
</protein>
<reference evidence="13" key="2">
    <citation type="submission" date="2015-06" db="UniProtKB">
        <authorList>
            <consortium name="EnsemblProtists"/>
        </authorList>
    </citation>
    <scope>IDENTIFICATION</scope>
    <source>
        <strain evidence="13">Pr102</strain>
    </source>
</reference>
<keyword evidence="4 11" id="KW-0812">Transmembrane</keyword>
<dbReference type="FunFam" id="3.40.50.300:FF:000298">
    <property type="entry name" value="ATP-binding cassette sub-family A member 12"/>
    <property type="match status" value="1"/>
</dbReference>
<feature type="transmembrane region" description="Helical" evidence="11">
    <location>
        <begin position="1096"/>
        <end position="1118"/>
    </location>
</feature>
<feature type="transmembrane region" description="Helical" evidence="11">
    <location>
        <begin position="399"/>
        <end position="416"/>
    </location>
</feature>
<feature type="transmembrane region" description="Helical" evidence="11">
    <location>
        <begin position="469"/>
        <end position="490"/>
    </location>
</feature>
<dbReference type="SUPFAM" id="SSF52540">
    <property type="entry name" value="P-loop containing nucleoside triphosphate hydrolases"/>
    <property type="match status" value="2"/>
</dbReference>
<comment type="similarity">
    <text evidence="2">Belongs to the ABC transporter superfamily. ABCA family.</text>
</comment>
<dbReference type="Pfam" id="PF12698">
    <property type="entry name" value="ABC2_membrane_3"/>
    <property type="match status" value="2"/>
</dbReference>
<dbReference type="EMBL" id="DS566008">
    <property type="status" value="NOT_ANNOTATED_CDS"/>
    <property type="molecule type" value="Genomic_DNA"/>
</dbReference>
<feature type="transmembrane region" description="Helical" evidence="11">
    <location>
        <begin position="333"/>
        <end position="352"/>
    </location>
</feature>
<accession>H3GH74</accession>
<feature type="transmembrane region" description="Helical" evidence="11">
    <location>
        <begin position="1150"/>
        <end position="1169"/>
    </location>
</feature>
<dbReference type="InParanoid" id="H3GH74"/>
<feature type="transmembrane region" description="Helical" evidence="11">
    <location>
        <begin position="1254"/>
        <end position="1275"/>
    </location>
</feature>
<evidence type="ECO:0000259" key="12">
    <source>
        <dbReference type="PROSITE" id="PS50893"/>
    </source>
</evidence>
<dbReference type="FunFam" id="3.40.50.300:FF:000335">
    <property type="entry name" value="ATP binding cassette subfamily A member 5"/>
    <property type="match status" value="1"/>
</dbReference>
<evidence type="ECO:0000256" key="1">
    <source>
        <dbReference type="ARBA" id="ARBA00004141"/>
    </source>
</evidence>
<dbReference type="GO" id="GO:0140359">
    <property type="term" value="F:ABC-type transporter activity"/>
    <property type="evidence" value="ECO:0007669"/>
    <property type="project" value="InterPro"/>
</dbReference>
<keyword evidence="8 11" id="KW-1133">Transmembrane helix</keyword>
<keyword evidence="7" id="KW-0067">ATP-binding</keyword>
<evidence type="ECO:0000313" key="13">
    <source>
        <dbReference type="EnsemblProtists" id="Phyra75244"/>
    </source>
</evidence>
<dbReference type="OMA" id="LVSYIKF"/>
<dbReference type="Pfam" id="PF00005">
    <property type="entry name" value="ABC_tran"/>
    <property type="match status" value="2"/>
</dbReference>
<dbReference type="eggNOG" id="KOG0059">
    <property type="taxonomic scope" value="Eukaryota"/>
</dbReference>
<feature type="domain" description="ABC transporter" evidence="12">
    <location>
        <begin position="579"/>
        <end position="814"/>
    </location>
</feature>
<dbReference type="InterPro" id="IPR017871">
    <property type="entry name" value="ABC_transporter-like_CS"/>
</dbReference>
<feature type="transmembrane region" description="Helical" evidence="11">
    <location>
        <begin position="1333"/>
        <end position="1352"/>
    </location>
</feature>
<evidence type="ECO:0000256" key="8">
    <source>
        <dbReference type="ARBA" id="ARBA00022989"/>
    </source>
</evidence>
<evidence type="ECO:0000256" key="4">
    <source>
        <dbReference type="ARBA" id="ARBA00022692"/>
    </source>
</evidence>
<dbReference type="InterPro" id="IPR056264">
    <property type="entry name" value="R2_ABCA1-4-like"/>
</dbReference>
<dbReference type="PROSITE" id="PS50893">
    <property type="entry name" value="ABC_TRANSPORTER_2"/>
    <property type="match status" value="2"/>
</dbReference>
<dbReference type="STRING" id="164328.H3GH74"/>
<keyword evidence="5" id="KW-0677">Repeat</keyword>
<dbReference type="GO" id="GO:0005524">
    <property type="term" value="F:ATP binding"/>
    <property type="evidence" value="ECO:0007669"/>
    <property type="project" value="UniProtKB-KW"/>
</dbReference>
<dbReference type="PROSITE" id="PS00211">
    <property type="entry name" value="ABC_TRANSPORTER_1"/>
    <property type="match status" value="1"/>
</dbReference>
<dbReference type="HOGENOM" id="CLU_000604_19_1_1"/>
<evidence type="ECO:0000256" key="11">
    <source>
        <dbReference type="SAM" id="Phobius"/>
    </source>
</evidence>